<evidence type="ECO:0000313" key="1">
    <source>
        <dbReference type="EMBL" id="SDN11716.1"/>
    </source>
</evidence>
<accession>A0A1G9YTJ7</accession>
<dbReference type="SUPFAM" id="SSF48371">
    <property type="entry name" value="ARM repeat"/>
    <property type="match status" value="1"/>
</dbReference>
<keyword evidence="2" id="KW-1185">Reference proteome</keyword>
<organism evidence="1 2">
    <name type="scientific">Daejeonella rubra</name>
    <dbReference type="NCBI Taxonomy" id="990371"/>
    <lineage>
        <taxon>Bacteria</taxon>
        <taxon>Pseudomonadati</taxon>
        <taxon>Bacteroidota</taxon>
        <taxon>Sphingobacteriia</taxon>
        <taxon>Sphingobacteriales</taxon>
        <taxon>Sphingobacteriaceae</taxon>
        <taxon>Daejeonella</taxon>
    </lineage>
</organism>
<dbReference type="Gene3D" id="1.25.10.90">
    <property type="match status" value="1"/>
</dbReference>
<dbReference type="Pfam" id="PF08713">
    <property type="entry name" value="DNA_alkylation"/>
    <property type="match status" value="1"/>
</dbReference>
<dbReference type="CDD" id="cd06561">
    <property type="entry name" value="AlkD_like"/>
    <property type="match status" value="1"/>
</dbReference>
<reference evidence="2" key="1">
    <citation type="submission" date="2016-10" db="EMBL/GenBank/DDBJ databases">
        <authorList>
            <person name="Varghese N."/>
            <person name="Submissions S."/>
        </authorList>
    </citation>
    <scope>NUCLEOTIDE SEQUENCE [LARGE SCALE GENOMIC DNA]</scope>
    <source>
        <strain evidence="2">DSM 24536</strain>
    </source>
</reference>
<dbReference type="PANTHER" id="PTHR34070">
    <property type="entry name" value="ARMADILLO-TYPE FOLD"/>
    <property type="match status" value="1"/>
</dbReference>
<dbReference type="OrthoDB" id="9775346at2"/>
<protein>
    <submittedName>
        <fullName evidence="1">3-methyladenine DNA glycosylase AlkD</fullName>
    </submittedName>
</protein>
<dbReference type="Proteomes" id="UP000199226">
    <property type="component" value="Unassembled WGS sequence"/>
</dbReference>
<dbReference type="EMBL" id="FNHH01000043">
    <property type="protein sequence ID" value="SDN11716.1"/>
    <property type="molecule type" value="Genomic_DNA"/>
</dbReference>
<gene>
    <name evidence="1" type="ORF">SAMN05421813_14314</name>
</gene>
<sequence length="235" mass="27519">MNTVINIIRAELKNNIDEKTLATGQIFFKEEVKRYGVKTETVRKISKNEFKILKSRSKSEVFELCEELWKSGYMEESFIACDWSYSIHKKYEPADFQIFENWIKTYVNNWASCDTFCNHTMGAFLEMYPEYLPGLKTFAKSENRWMRRAAAVSLIIPARKGLFLNDILEIATILLDDKDDLVQKGYGWMLKVASQSHQKEIFDFVMENKSNMPRTALRYAIEKMPKDLKLLAMKA</sequence>
<proteinExistence type="predicted"/>
<dbReference type="PANTHER" id="PTHR34070:SF1">
    <property type="entry name" value="DNA ALKYLATION REPAIR PROTEIN"/>
    <property type="match status" value="1"/>
</dbReference>
<evidence type="ECO:0000313" key="2">
    <source>
        <dbReference type="Proteomes" id="UP000199226"/>
    </source>
</evidence>
<name>A0A1G9YTJ7_9SPHI</name>
<dbReference type="InterPro" id="IPR014825">
    <property type="entry name" value="DNA_alkylation"/>
</dbReference>
<dbReference type="RefSeq" id="WP_090707127.1">
    <property type="nucleotide sequence ID" value="NZ_FNHH01000043.1"/>
</dbReference>
<dbReference type="AlphaFoldDB" id="A0A1G9YTJ7"/>
<dbReference type="InterPro" id="IPR016024">
    <property type="entry name" value="ARM-type_fold"/>
</dbReference>